<evidence type="ECO:0000313" key="3">
    <source>
        <dbReference type="Proteomes" id="UP000233549"/>
    </source>
</evidence>
<evidence type="ECO:0000313" key="2">
    <source>
        <dbReference type="EMBL" id="PKD78412.1"/>
    </source>
</evidence>
<accession>A0AAP8LAB6</accession>
<dbReference type="Proteomes" id="UP000233549">
    <property type="component" value="Unassembled WGS sequence"/>
</dbReference>
<dbReference type="EMBL" id="PITP01000661">
    <property type="protein sequence ID" value="PKD78412.1"/>
    <property type="molecule type" value="Genomic_DNA"/>
</dbReference>
<dbReference type="RefSeq" id="WP_141086350.1">
    <property type="nucleotide sequence ID" value="NZ_PITP01000661.1"/>
</dbReference>
<dbReference type="AlphaFoldDB" id="A0AAP8LAB6"/>
<evidence type="ECO:0000259" key="1">
    <source>
        <dbReference type="Pfam" id="PF14279"/>
    </source>
</evidence>
<dbReference type="Gene3D" id="1.10.30.50">
    <property type="match status" value="1"/>
</dbReference>
<organism evidence="2 3">
    <name type="scientific">Escherichia coli</name>
    <dbReference type="NCBI Taxonomy" id="562"/>
    <lineage>
        <taxon>Bacteria</taxon>
        <taxon>Pseudomonadati</taxon>
        <taxon>Pseudomonadota</taxon>
        <taxon>Gammaproteobacteria</taxon>
        <taxon>Enterobacterales</taxon>
        <taxon>Enterobacteriaceae</taxon>
        <taxon>Escherichia</taxon>
    </lineage>
</organism>
<proteinExistence type="predicted"/>
<comment type="caution">
    <text evidence="2">The sequence shown here is derived from an EMBL/GenBank/DDBJ whole genome shotgun (WGS) entry which is preliminary data.</text>
</comment>
<feature type="non-terminal residue" evidence="2">
    <location>
        <position position="47"/>
    </location>
</feature>
<feature type="domain" description="HNH endonuclease 5" evidence="1">
    <location>
        <begin position="7"/>
        <end position="47"/>
    </location>
</feature>
<dbReference type="InterPro" id="IPR029471">
    <property type="entry name" value="HNH_5"/>
</dbReference>
<dbReference type="Pfam" id="PF14279">
    <property type="entry name" value="HNH_5"/>
    <property type="match status" value="1"/>
</dbReference>
<protein>
    <recommendedName>
        <fullName evidence="1">HNH endonuclease 5 domain-containing protein</fullName>
    </recommendedName>
</protein>
<gene>
    <name evidence="2" type="ORF">CWS33_30420</name>
</gene>
<reference evidence="2 3" key="1">
    <citation type="submission" date="2017-12" db="EMBL/GenBank/DDBJ databases">
        <title>Rapid rising of carbapenem-resistant Enterobacteriaceae(CRE) and emergence of colistin resistance genemcr-1 in CRE in the hospital of Henan, China.</title>
        <authorList>
            <person name="Sun Q."/>
            <person name="Zhang R."/>
            <person name="Li Y."/>
            <person name="Shen Y."/>
            <person name="Zhang Y."/>
            <person name="Yang J."/>
            <person name="Shu L."/>
            <person name="Zhou H."/>
            <person name="Wang Y."/>
            <person name="Wang B."/>
            <person name="Shen Z."/>
        </authorList>
    </citation>
    <scope>NUCLEOTIDE SEQUENCE [LARGE SCALE GENOMIC DNA]</scope>
    <source>
        <strain evidence="2 3">3512</strain>
    </source>
</reference>
<name>A0AAP8LAB6_ECOLX</name>
<sequence>MMSTFTCLYCGNEKQQNEASLEHAIPQFLGGEYAPKFFQITTVCTKC</sequence>